<feature type="compositionally biased region" description="Polar residues" evidence="1">
    <location>
        <begin position="383"/>
        <end position="400"/>
    </location>
</feature>
<comment type="caution">
    <text evidence="2">The sequence shown here is derived from an EMBL/GenBank/DDBJ whole genome shotgun (WGS) entry which is preliminary data.</text>
</comment>
<dbReference type="EMBL" id="JABSTU010000011">
    <property type="protein sequence ID" value="KAH8009304.1"/>
    <property type="molecule type" value="Genomic_DNA"/>
</dbReference>
<reference evidence="2" key="2">
    <citation type="submission" date="2021-09" db="EMBL/GenBank/DDBJ databases">
        <authorList>
            <person name="Jia N."/>
            <person name="Wang J."/>
            <person name="Shi W."/>
            <person name="Du L."/>
            <person name="Sun Y."/>
            <person name="Zhan W."/>
            <person name="Jiang J."/>
            <person name="Wang Q."/>
            <person name="Zhang B."/>
            <person name="Ji P."/>
            <person name="Sakyi L.B."/>
            <person name="Cui X."/>
            <person name="Yuan T."/>
            <person name="Jiang B."/>
            <person name="Yang W."/>
            <person name="Lam T.T.-Y."/>
            <person name="Chang Q."/>
            <person name="Ding S."/>
            <person name="Wang X."/>
            <person name="Zhu J."/>
            <person name="Ruan X."/>
            <person name="Zhao L."/>
            <person name="Wei J."/>
            <person name="Que T."/>
            <person name="Du C."/>
            <person name="Cheng J."/>
            <person name="Dai P."/>
            <person name="Han X."/>
            <person name="Huang E."/>
            <person name="Gao Y."/>
            <person name="Liu J."/>
            <person name="Shao H."/>
            <person name="Ye R."/>
            <person name="Li L."/>
            <person name="Wei W."/>
            <person name="Wang X."/>
            <person name="Wang C."/>
            <person name="Huo Q."/>
            <person name="Li W."/>
            <person name="Guo W."/>
            <person name="Chen H."/>
            <person name="Chen S."/>
            <person name="Zhou L."/>
            <person name="Zhou L."/>
            <person name="Ni X."/>
            <person name="Tian J."/>
            <person name="Zhou Y."/>
            <person name="Sheng Y."/>
            <person name="Liu T."/>
            <person name="Pan Y."/>
            <person name="Xia L."/>
            <person name="Li J."/>
            <person name="Zhao F."/>
            <person name="Cao W."/>
        </authorList>
    </citation>
    <scope>NUCLEOTIDE SEQUENCE</scope>
    <source>
        <strain evidence="2">Rmic-2018</strain>
        <tissue evidence="2">Larvae</tissue>
    </source>
</reference>
<protein>
    <recommendedName>
        <fullName evidence="4">BTB domain-containing protein</fullName>
    </recommendedName>
</protein>
<dbReference type="AlphaFoldDB" id="A0A9J6D5I2"/>
<evidence type="ECO:0008006" key="4">
    <source>
        <dbReference type="Google" id="ProtNLM"/>
    </source>
</evidence>
<feature type="region of interest" description="Disordered" evidence="1">
    <location>
        <begin position="319"/>
        <end position="411"/>
    </location>
</feature>
<feature type="region of interest" description="Disordered" evidence="1">
    <location>
        <begin position="86"/>
        <end position="105"/>
    </location>
</feature>
<proteinExistence type="predicted"/>
<sequence length="411" mass="43690">MLDEMGCLVAVTPTPGKYARQRVALGQHPSRRLVSFWILRPVLGRSPFVGACQSNKDHHHHHQNGACPGRQYLLACSVSQHWSSLRDEEPKQGQDVNPRKPRAHPESNIVAIPEDVNFADLMTLIESMYFGEVTLRKHQLFALIKAADVLKVHGRCMFTLDKSANESACDFKGPSAVFCGPVRSGATKNVQDSSLQFTTISDLQEPSTAMYAASIEQINACSSKDCMSKSAVEATKNLADSKQEQFSVTAFPSPSTSMEASGTSSPSLDAMTSNSLDSLSSGSKLSPGSYKVPESMKFVEDDEVGHPLTGVDVGGASTVALDMPDAGGDATQQASGAGAQPSAPGPDLAPLPSHGEGSSSGTNLLRPIKAATRKRAASASHTQATSLKPRTEESSWNGPITRSRAARLAKQ</sequence>
<reference evidence="2" key="1">
    <citation type="journal article" date="2020" name="Cell">
        <title>Large-Scale Comparative Analyses of Tick Genomes Elucidate Their Genetic Diversity and Vector Capacities.</title>
        <authorList>
            <consortium name="Tick Genome and Microbiome Consortium (TIGMIC)"/>
            <person name="Jia N."/>
            <person name="Wang J."/>
            <person name="Shi W."/>
            <person name="Du L."/>
            <person name="Sun Y."/>
            <person name="Zhan W."/>
            <person name="Jiang J.F."/>
            <person name="Wang Q."/>
            <person name="Zhang B."/>
            <person name="Ji P."/>
            <person name="Bell-Sakyi L."/>
            <person name="Cui X.M."/>
            <person name="Yuan T.T."/>
            <person name="Jiang B.G."/>
            <person name="Yang W.F."/>
            <person name="Lam T.T."/>
            <person name="Chang Q.C."/>
            <person name="Ding S.J."/>
            <person name="Wang X.J."/>
            <person name="Zhu J.G."/>
            <person name="Ruan X.D."/>
            <person name="Zhao L."/>
            <person name="Wei J.T."/>
            <person name="Ye R.Z."/>
            <person name="Que T.C."/>
            <person name="Du C.H."/>
            <person name="Zhou Y.H."/>
            <person name="Cheng J.X."/>
            <person name="Dai P.F."/>
            <person name="Guo W.B."/>
            <person name="Han X.H."/>
            <person name="Huang E.J."/>
            <person name="Li L.F."/>
            <person name="Wei W."/>
            <person name="Gao Y.C."/>
            <person name="Liu J.Z."/>
            <person name="Shao H.Z."/>
            <person name="Wang X."/>
            <person name="Wang C.C."/>
            <person name="Yang T.C."/>
            <person name="Huo Q.B."/>
            <person name="Li W."/>
            <person name="Chen H.Y."/>
            <person name="Chen S.E."/>
            <person name="Zhou L.G."/>
            <person name="Ni X.B."/>
            <person name="Tian J.H."/>
            <person name="Sheng Y."/>
            <person name="Liu T."/>
            <person name="Pan Y.S."/>
            <person name="Xia L.Y."/>
            <person name="Li J."/>
            <person name="Zhao F."/>
            <person name="Cao W.C."/>
        </authorList>
    </citation>
    <scope>NUCLEOTIDE SEQUENCE</scope>
    <source>
        <strain evidence="2">Rmic-2018</strain>
    </source>
</reference>
<accession>A0A9J6D5I2</accession>
<feature type="compositionally biased region" description="Polar residues" evidence="1">
    <location>
        <begin position="246"/>
        <end position="272"/>
    </location>
</feature>
<evidence type="ECO:0000313" key="2">
    <source>
        <dbReference type="EMBL" id="KAH8009304.1"/>
    </source>
</evidence>
<keyword evidence="3" id="KW-1185">Reference proteome</keyword>
<evidence type="ECO:0000313" key="3">
    <source>
        <dbReference type="Proteomes" id="UP000821866"/>
    </source>
</evidence>
<dbReference type="Proteomes" id="UP000821866">
    <property type="component" value="Chromosome 9"/>
</dbReference>
<evidence type="ECO:0000256" key="1">
    <source>
        <dbReference type="SAM" id="MobiDB-lite"/>
    </source>
</evidence>
<name>A0A9J6D5I2_RHIMP</name>
<feature type="compositionally biased region" description="Low complexity" evidence="1">
    <location>
        <begin position="325"/>
        <end position="342"/>
    </location>
</feature>
<feature type="region of interest" description="Disordered" evidence="1">
    <location>
        <begin position="246"/>
        <end position="290"/>
    </location>
</feature>
<organism evidence="2 3">
    <name type="scientific">Rhipicephalus microplus</name>
    <name type="common">Cattle tick</name>
    <name type="synonym">Boophilus microplus</name>
    <dbReference type="NCBI Taxonomy" id="6941"/>
    <lineage>
        <taxon>Eukaryota</taxon>
        <taxon>Metazoa</taxon>
        <taxon>Ecdysozoa</taxon>
        <taxon>Arthropoda</taxon>
        <taxon>Chelicerata</taxon>
        <taxon>Arachnida</taxon>
        <taxon>Acari</taxon>
        <taxon>Parasitiformes</taxon>
        <taxon>Ixodida</taxon>
        <taxon>Ixodoidea</taxon>
        <taxon>Ixodidae</taxon>
        <taxon>Rhipicephalinae</taxon>
        <taxon>Rhipicephalus</taxon>
        <taxon>Boophilus</taxon>
    </lineage>
</organism>
<feature type="compositionally biased region" description="Low complexity" evidence="1">
    <location>
        <begin position="273"/>
        <end position="289"/>
    </location>
</feature>
<gene>
    <name evidence="2" type="ORF">HPB51_014440</name>
</gene>